<keyword evidence="2" id="KW-1185">Reference proteome</keyword>
<protein>
    <submittedName>
        <fullName evidence="1">Uncharacterized protein</fullName>
    </submittedName>
</protein>
<comment type="caution">
    <text evidence="1">The sequence shown here is derived from an EMBL/GenBank/DDBJ whole genome shotgun (WGS) entry which is preliminary data.</text>
</comment>
<sequence length="104" mass="12135">MDLEYFSVGLENKERTKLMTAIYRTMAASRKETQLLLTLMAAIAQWLFRKRNTAKRRGSRSGILSMAKKTTPGTVMKRISSQLIFFNRKLFFSKNKKYVFICLL</sequence>
<reference evidence="1 2" key="1">
    <citation type="submission" date="2021-06" db="EMBL/GenBank/DDBJ databases">
        <authorList>
            <person name="Palmer J.M."/>
        </authorList>
    </citation>
    <scope>NUCLEOTIDE SEQUENCE [LARGE SCALE GENOMIC DNA]</scope>
    <source>
        <strain evidence="1 2">AS_MEX2019</strain>
        <tissue evidence="1">Muscle</tissue>
    </source>
</reference>
<dbReference type="Proteomes" id="UP001469553">
    <property type="component" value="Unassembled WGS sequence"/>
</dbReference>
<evidence type="ECO:0000313" key="2">
    <source>
        <dbReference type="Proteomes" id="UP001469553"/>
    </source>
</evidence>
<organism evidence="1 2">
    <name type="scientific">Ameca splendens</name>
    <dbReference type="NCBI Taxonomy" id="208324"/>
    <lineage>
        <taxon>Eukaryota</taxon>
        <taxon>Metazoa</taxon>
        <taxon>Chordata</taxon>
        <taxon>Craniata</taxon>
        <taxon>Vertebrata</taxon>
        <taxon>Euteleostomi</taxon>
        <taxon>Actinopterygii</taxon>
        <taxon>Neopterygii</taxon>
        <taxon>Teleostei</taxon>
        <taxon>Neoteleostei</taxon>
        <taxon>Acanthomorphata</taxon>
        <taxon>Ovalentaria</taxon>
        <taxon>Atherinomorphae</taxon>
        <taxon>Cyprinodontiformes</taxon>
        <taxon>Goodeidae</taxon>
        <taxon>Ameca</taxon>
    </lineage>
</organism>
<dbReference type="EMBL" id="JAHRIP010084808">
    <property type="protein sequence ID" value="MEQ2313631.1"/>
    <property type="molecule type" value="Genomic_DNA"/>
</dbReference>
<name>A0ABV1A5V2_9TELE</name>
<evidence type="ECO:0000313" key="1">
    <source>
        <dbReference type="EMBL" id="MEQ2313631.1"/>
    </source>
</evidence>
<proteinExistence type="predicted"/>
<accession>A0ABV1A5V2</accession>
<gene>
    <name evidence="1" type="ORF">AMECASPLE_004065</name>
</gene>